<keyword evidence="2" id="KW-1185">Reference proteome</keyword>
<evidence type="ECO:0000313" key="1">
    <source>
        <dbReference type="EMBL" id="KRR07262.1"/>
    </source>
</evidence>
<reference evidence="1 2" key="1">
    <citation type="submission" date="2014-03" db="EMBL/GenBank/DDBJ databases">
        <title>Bradyrhizobium valentinum sp. nov., isolated from effective nodules of Lupinus mariae-josephae, a lupine endemic of basic-lime soils in Eastern Spain.</title>
        <authorList>
            <person name="Duran D."/>
            <person name="Rey L."/>
            <person name="Navarro A."/>
            <person name="Busquets A."/>
            <person name="Imperial J."/>
            <person name="Ruiz-Argueso T."/>
        </authorList>
    </citation>
    <scope>NUCLEOTIDE SEQUENCE [LARGE SCALE GENOMIC DNA]</scope>
    <source>
        <strain evidence="1 2">PAC68</strain>
    </source>
</reference>
<organism evidence="1 2">
    <name type="scientific">Bradyrhizobium jicamae</name>
    <dbReference type="NCBI Taxonomy" id="280332"/>
    <lineage>
        <taxon>Bacteria</taxon>
        <taxon>Pseudomonadati</taxon>
        <taxon>Pseudomonadota</taxon>
        <taxon>Alphaproteobacteria</taxon>
        <taxon>Hyphomicrobiales</taxon>
        <taxon>Nitrobacteraceae</taxon>
        <taxon>Bradyrhizobium</taxon>
    </lineage>
</organism>
<dbReference type="AlphaFoldDB" id="A0A0R3LJD8"/>
<name>A0A0R3LJD8_9BRAD</name>
<dbReference type="EMBL" id="LLXZ01000102">
    <property type="protein sequence ID" value="KRR07262.1"/>
    <property type="molecule type" value="Genomic_DNA"/>
</dbReference>
<gene>
    <name evidence="1" type="ORF">CQ12_00235</name>
</gene>
<sequence length="59" mass="6481">MVSRTLPISGRQSVLCASYDDIAVRFLRGRAGDAVQVVLLASQKLRVINATLPFDRYDG</sequence>
<dbReference type="Proteomes" id="UP000050863">
    <property type="component" value="Unassembled WGS sequence"/>
</dbReference>
<evidence type="ECO:0000313" key="2">
    <source>
        <dbReference type="Proteomes" id="UP000050863"/>
    </source>
</evidence>
<protein>
    <submittedName>
        <fullName evidence="1">Uncharacterized protein</fullName>
    </submittedName>
</protein>
<proteinExistence type="predicted"/>
<comment type="caution">
    <text evidence="1">The sequence shown here is derived from an EMBL/GenBank/DDBJ whole genome shotgun (WGS) entry which is preliminary data.</text>
</comment>
<accession>A0A0R3LJD8</accession>